<dbReference type="STRING" id="1658172.A0A1B7NMT8"/>
<accession>A0A1B7NMT8</accession>
<comment type="caution">
    <text evidence="1">The sequence shown here is derived from an EMBL/GenBank/DDBJ whole genome shotgun (WGS) entry which is preliminary data.</text>
</comment>
<sequence>MTSLLDLSTDILSLLPLYVDNIETFTSAASTCRSLRFIFSNALPRTILQLAAASAPTFFSPHPHFLVMAVAPQIRDWALGNEENTRRLRSALQGGIEGLFDFCVNDNSLNAGLTLDRIRTLYEARFTILNPLADKIDKMAGAQWYETKDFWDGGVSEPATVHSDVHRSAMQIIIYGELFGSSMRPFLEPSPSGDETDANAPLPFFDLETRLDYIKYCVPEWACKSYPGFQVLPVGPYAAGKNDLPFDQYALRHILTCKRWRRMWADAMALAGPLFVEWDAERGPWDEEPPSGDIEGVWKLKLFRDALQTMGLEGMQLVTLPREKISPELLKRACQVREQIEALEEPPASYIVGNYLKATVSKAPDPAQDVYVCMASYWPMSEG</sequence>
<gene>
    <name evidence="1" type="ORF">ACJ72_07581</name>
</gene>
<organism evidence="1 2">
    <name type="scientific">Emergomyces africanus</name>
    <dbReference type="NCBI Taxonomy" id="1955775"/>
    <lineage>
        <taxon>Eukaryota</taxon>
        <taxon>Fungi</taxon>
        <taxon>Dikarya</taxon>
        <taxon>Ascomycota</taxon>
        <taxon>Pezizomycotina</taxon>
        <taxon>Eurotiomycetes</taxon>
        <taxon>Eurotiomycetidae</taxon>
        <taxon>Onygenales</taxon>
        <taxon>Ajellomycetaceae</taxon>
        <taxon>Emergomyces</taxon>
    </lineage>
</organism>
<dbReference type="AlphaFoldDB" id="A0A1B7NMT8"/>
<proteinExistence type="predicted"/>
<dbReference type="OrthoDB" id="2853639at2759"/>
<keyword evidence="2" id="KW-1185">Reference proteome</keyword>
<reference evidence="1 2" key="1">
    <citation type="submission" date="2015-07" db="EMBL/GenBank/DDBJ databases">
        <title>Emmonsia species relationships and genome sequence.</title>
        <authorList>
            <person name="Cuomo C.A."/>
            <person name="Schwartz I.S."/>
            <person name="Kenyon C."/>
            <person name="de Hoog G.S."/>
            <person name="Govender N.P."/>
            <person name="Botha A."/>
            <person name="Moreno L."/>
            <person name="de Vries M."/>
            <person name="Munoz J.F."/>
            <person name="Stielow J.B."/>
        </authorList>
    </citation>
    <scope>NUCLEOTIDE SEQUENCE [LARGE SCALE GENOMIC DNA]</scope>
    <source>
        <strain evidence="1 2">CBS 136260</strain>
    </source>
</reference>
<dbReference type="EMBL" id="LGUA01001733">
    <property type="protein sequence ID" value="OAX78112.1"/>
    <property type="molecule type" value="Genomic_DNA"/>
</dbReference>
<name>A0A1B7NMT8_9EURO</name>
<protein>
    <submittedName>
        <fullName evidence="1">Uncharacterized protein</fullName>
    </submittedName>
</protein>
<dbReference type="Proteomes" id="UP000091918">
    <property type="component" value="Unassembled WGS sequence"/>
</dbReference>
<evidence type="ECO:0000313" key="2">
    <source>
        <dbReference type="Proteomes" id="UP000091918"/>
    </source>
</evidence>
<evidence type="ECO:0000313" key="1">
    <source>
        <dbReference type="EMBL" id="OAX78112.1"/>
    </source>
</evidence>